<dbReference type="OrthoDB" id="418595at2759"/>
<evidence type="ECO:0000259" key="10">
    <source>
        <dbReference type="Pfam" id="PF01694"/>
    </source>
</evidence>
<dbReference type="PANTHER" id="PTHR43731">
    <property type="entry name" value="RHOMBOID PROTEASE"/>
    <property type="match status" value="1"/>
</dbReference>
<sequence length="317" mass="34573">MNRHRAYTADAETGEEAETVATAVAVTVGRQLLANLISKTSRSFSGSNQWWSAIAEPSIRNHRLFLNPSLLLAKQRFSSQISAAVLRFQPRRNLYSLDSVNRGGSSVSRKFTVEGVVIGLISANAAVFLLWRVFSPHFMVSNFTVSVENFTSGRVHTLLTSAFSHRDAGHVISNMVGLYFFGMSIGRSFGPEYLLKLYVGGALVGSLFFLIHHAFIAPSLQRNQTFGLDHSRVPGLGASGAVNAIMLLDIFLFPTKTLYFDFIIPVPAILLGVFLIGKDILRIVEGDPAISGAAHLGGATVAALAWALSRKGRFRRF</sequence>
<dbReference type="GO" id="GO:0004252">
    <property type="term" value="F:serine-type endopeptidase activity"/>
    <property type="evidence" value="ECO:0007669"/>
    <property type="project" value="InterPro"/>
</dbReference>
<evidence type="ECO:0000256" key="2">
    <source>
        <dbReference type="ARBA" id="ARBA00009045"/>
    </source>
</evidence>
<dbReference type="PANTHER" id="PTHR43731:SF14">
    <property type="entry name" value="PRESENILIN-ASSOCIATED RHOMBOID-LIKE PROTEIN, MITOCHONDRIAL"/>
    <property type="match status" value="1"/>
</dbReference>
<dbReference type="InterPro" id="IPR035952">
    <property type="entry name" value="Rhomboid-like_sf"/>
</dbReference>
<protein>
    <submittedName>
        <fullName evidence="11">Rhomboid family protein</fullName>
    </submittedName>
</protein>
<keyword evidence="3" id="KW-0645">Protease</keyword>
<dbReference type="GO" id="GO:0006508">
    <property type="term" value="P:proteolysis"/>
    <property type="evidence" value="ECO:0007669"/>
    <property type="project" value="UniProtKB-KW"/>
</dbReference>
<feature type="transmembrane region" description="Helical" evidence="9">
    <location>
        <begin position="111"/>
        <end position="134"/>
    </location>
</feature>
<keyword evidence="8 9" id="KW-0472">Membrane</keyword>
<comment type="caution">
    <text evidence="11">The sequence shown here is derived from an EMBL/GenBank/DDBJ whole genome shotgun (WGS) entry which is preliminary data.</text>
</comment>
<evidence type="ECO:0000256" key="3">
    <source>
        <dbReference type="ARBA" id="ARBA00022670"/>
    </source>
</evidence>
<dbReference type="EMBL" id="AUSU01005776">
    <property type="protein sequence ID" value="EPS62975.1"/>
    <property type="molecule type" value="Genomic_DNA"/>
</dbReference>
<evidence type="ECO:0000256" key="7">
    <source>
        <dbReference type="ARBA" id="ARBA00022989"/>
    </source>
</evidence>
<dbReference type="FunFam" id="1.20.1540.10:FF:000018">
    <property type="entry name" value="RHOMBOID-like protein 12, mitochondrial"/>
    <property type="match status" value="1"/>
</dbReference>
<keyword evidence="5" id="KW-0378">Hydrolase</keyword>
<dbReference type="InterPro" id="IPR050925">
    <property type="entry name" value="Rhomboid_protease_S54"/>
</dbReference>
<name>S8C873_9LAMI</name>
<dbReference type="Pfam" id="PF01694">
    <property type="entry name" value="Rhomboid"/>
    <property type="match status" value="1"/>
</dbReference>
<organism evidence="11 12">
    <name type="scientific">Genlisea aurea</name>
    <dbReference type="NCBI Taxonomy" id="192259"/>
    <lineage>
        <taxon>Eukaryota</taxon>
        <taxon>Viridiplantae</taxon>
        <taxon>Streptophyta</taxon>
        <taxon>Embryophyta</taxon>
        <taxon>Tracheophyta</taxon>
        <taxon>Spermatophyta</taxon>
        <taxon>Magnoliopsida</taxon>
        <taxon>eudicotyledons</taxon>
        <taxon>Gunneridae</taxon>
        <taxon>Pentapetalae</taxon>
        <taxon>asterids</taxon>
        <taxon>lamiids</taxon>
        <taxon>Lamiales</taxon>
        <taxon>Lentibulariaceae</taxon>
        <taxon>Genlisea</taxon>
    </lineage>
</organism>
<keyword evidence="4 9" id="KW-0812">Transmembrane</keyword>
<evidence type="ECO:0000256" key="1">
    <source>
        <dbReference type="ARBA" id="ARBA00004141"/>
    </source>
</evidence>
<keyword evidence="12" id="KW-1185">Reference proteome</keyword>
<feature type="transmembrane region" description="Helical" evidence="9">
    <location>
        <begin position="168"/>
        <end position="185"/>
    </location>
</feature>
<keyword evidence="7 9" id="KW-1133">Transmembrane helix</keyword>
<feature type="transmembrane region" description="Helical" evidence="9">
    <location>
        <begin position="289"/>
        <end position="308"/>
    </location>
</feature>
<comment type="subcellular location">
    <subcellularLocation>
        <location evidence="1">Membrane</location>
        <topology evidence="1">Multi-pass membrane protein</topology>
    </subcellularLocation>
</comment>
<feature type="domain" description="Peptidase S54 rhomboid" evidence="10">
    <location>
        <begin position="153"/>
        <end position="309"/>
    </location>
</feature>
<comment type="similarity">
    <text evidence="2">Belongs to the peptidase S54 family.</text>
</comment>
<reference evidence="11 12" key="1">
    <citation type="journal article" date="2013" name="BMC Genomics">
        <title>The miniature genome of a carnivorous plant Genlisea aurea contains a low number of genes and short non-coding sequences.</title>
        <authorList>
            <person name="Leushkin E.V."/>
            <person name="Sutormin R.A."/>
            <person name="Nabieva E.R."/>
            <person name="Penin A.A."/>
            <person name="Kondrashov A.S."/>
            <person name="Logacheva M.D."/>
        </authorList>
    </citation>
    <scope>NUCLEOTIDE SEQUENCE [LARGE SCALE GENOMIC DNA]</scope>
</reference>
<evidence type="ECO:0000256" key="9">
    <source>
        <dbReference type="SAM" id="Phobius"/>
    </source>
</evidence>
<evidence type="ECO:0000313" key="12">
    <source>
        <dbReference type="Proteomes" id="UP000015453"/>
    </source>
</evidence>
<feature type="transmembrane region" description="Helical" evidence="9">
    <location>
        <begin position="258"/>
        <end position="277"/>
    </location>
</feature>
<evidence type="ECO:0000256" key="8">
    <source>
        <dbReference type="ARBA" id="ARBA00023136"/>
    </source>
</evidence>
<dbReference type="InterPro" id="IPR022764">
    <property type="entry name" value="Peptidase_S54_rhomboid_dom"/>
</dbReference>
<gene>
    <name evidence="11" type="ORF">M569_11813</name>
</gene>
<dbReference type="AlphaFoldDB" id="S8C873"/>
<keyword evidence="6" id="KW-0809">Transit peptide</keyword>
<accession>S8C873</accession>
<proteinExistence type="inferred from homology"/>
<evidence type="ECO:0000313" key="11">
    <source>
        <dbReference type="EMBL" id="EPS62975.1"/>
    </source>
</evidence>
<dbReference type="Gene3D" id="1.20.1540.10">
    <property type="entry name" value="Rhomboid-like"/>
    <property type="match status" value="1"/>
</dbReference>
<evidence type="ECO:0000256" key="4">
    <source>
        <dbReference type="ARBA" id="ARBA00022692"/>
    </source>
</evidence>
<evidence type="ECO:0000256" key="5">
    <source>
        <dbReference type="ARBA" id="ARBA00022801"/>
    </source>
</evidence>
<dbReference type="GO" id="GO:0016020">
    <property type="term" value="C:membrane"/>
    <property type="evidence" value="ECO:0007669"/>
    <property type="project" value="UniProtKB-SubCell"/>
</dbReference>
<feature type="transmembrane region" description="Helical" evidence="9">
    <location>
        <begin position="197"/>
        <end position="216"/>
    </location>
</feature>
<dbReference type="SUPFAM" id="SSF144091">
    <property type="entry name" value="Rhomboid-like"/>
    <property type="match status" value="1"/>
</dbReference>
<dbReference type="Proteomes" id="UP000015453">
    <property type="component" value="Unassembled WGS sequence"/>
</dbReference>
<evidence type="ECO:0000256" key="6">
    <source>
        <dbReference type="ARBA" id="ARBA00022946"/>
    </source>
</evidence>
<feature type="transmembrane region" description="Helical" evidence="9">
    <location>
        <begin position="236"/>
        <end position="253"/>
    </location>
</feature>